<keyword evidence="2" id="KW-1185">Reference proteome</keyword>
<dbReference type="WBParaSite" id="PSU_v2.g15168.t1">
    <property type="protein sequence ID" value="PSU_v2.g15168.t1"/>
    <property type="gene ID" value="PSU_v2.g15168"/>
</dbReference>
<accession>A0A914YCH2</accession>
<reference evidence="3" key="1">
    <citation type="submission" date="2022-11" db="UniProtKB">
        <authorList>
            <consortium name="WormBaseParasite"/>
        </authorList>
    </citation>
    <scope>IDENTIFICATION</scope>
</reference>
<evidence type="ECO:0000256" key="1">
    <source>
        <dbReference type="SAM" id="MobiDB-lite"/>
    </source>
</evidence>
<evidence type="ECO:0000313" key="3">
    <source>
        <dbReference type="WBParaSite" id="PSU_v2.g15168.t1"/>
    </source>
</evidence>
<proteinExistence type="predicted"/>
<dbReference type="Proteomes" id="UP000887577">
    <property type="component" value="Unplaced"/>
</dbReference>
<sequence>MDSPIKDRVTASVALKNKYAAFCSDDEGDASRIVDTDQIKKGEKTSVKKVPRNATTSTSSATKKLPNPEKSQTVTGILYKKIFFSQLMC</sequence>
<name>A0A914YCH2_9BILA</name>
<protein>
    <submittedName>
        <fullName evidence="3">Uncharacterized protein</fullName>
    </submittedName>
</protein>
<dbReference type="AlphaFoldDB" id="A0A914YCH2"/>
<organism evidence="2 3">
    <name type="scientific">Panagrolaimus superbus</name>
    <dbReference type="NCBI Taxonomy" id="310955"/>
    <lineage>
        <taxon>Eukaryota</taxon>
        <taxon>Metazoa</taxon>
        <taxon>Ecdysozoa</taxon>
        <taxon>Nematoda</taxon>
        <taxon>Chromadorea</taxon>
        <taxon>Rhabditida</taxon>
        <taxon>Tylenchina</taxon>
        <taxon>Panagrolaimomorpha</taxon>
        <taxon>Panagrolaimoidea</taxon>
        <taxon>Panagrolaimidae</taxon>
        <taxon>Panagrolaimus</taxon>
    </lineage>
</organism>
<feature type="region of interest" description="Disordered" evidence="1">
    <location>
        <begin position="43"/>
        <end position="69"/>
    </location>
</feature>
<evidence type="ECO:0000313" key="2">
    <source>
        <dbReference type="Proteomes" id="UP000887577"/>
    </source>
</evidence>